<dbReference type="KEGG" id="pda:120110559"/>
<dbReference type="InterPro" id="IPR008906">
    <property type="entry name" value="HATC_C_dom"/>
</dbReference>
<sequence length="416" mass="47998">MATSLKIRLLANKSLLHGGDFFQIRCCCHVINLIVQAGLNLIDGVVCKIRNVAKHLKNSVPKKKKFYEIAEQSFHLNTRKRLRSDCCVRWNSTFIMLDRAIYFKAVLDHWGQRDREFGIFALSEEEWEKIAILHKFLKVFYDVTNQFSASKHPTANIYFRGVWEIHRKLIETANGPYDFMVDMVREMQVKFNKYWSEYSLILSCATVLDPRCKLELVEYCYSKLYGEISAREMVQNIKNTLYDLFEEYMLRSTSVFSPKIGTSSGSDVGNQDADSFEDYELFLSKKQKHDHRKSQLDLYLEEQNLGLHIDLDILAYWRDASGRFPELASMARDILAISISTVPSESAFSMGKKLINPWRNSLSPKTIQAITCYEDWLRAKGFSLGQSGVLGANMEESSEDEDDEEEMEEGLHGSVI</sequence>
<dbReference type="RefSeq" id="XP_038981792.1">
    <property type="nucleotide sequence ID" value="XM_039125864.1"/>
</dbReference>
<dbReference type="GO" id="GO:0003677">
    <property type="term" value="F:DNA binding"/>
    <property type="evidence" value="ECO:0007669"/>
    <property type="project" value="InterPro"/>
</dbReference>
<dbReference type="SUPFAM" id="SSF53098">
    <property type="entry name" value="Ribonuclease H-like"/>
    <property type="match status" value="1"/>
</dbReference>
<evidence type="ECO:0000256" key="1">
    <source>
        <dbReference type="SAM" id="MobiDB-lite"/>
    </source>
</evidence>
<dbReference type="OrthoDB" id="1704342at2759"/>
<dbReference type="InterPro" id="IPR012337">
    <property type="entry name" value="RNaseH-like_sf"/>
</dbReference>
<dbReference type="Pfam" id="PF05699">
    <property type="entry name" value="Dimer_Tnp_hAT"/>
    <property type="match status" value="1"/>
</dbReference>
<gene>
    <name evidence="5" type="primary">LOC120110559</name>
</gene>
<evidence type="ECO:0000313" key="5">
    <source>
        <dbReference type="RefSeq" id="XP_038981792.1"/>
    </source>
</evidence>
<evidence type="ECO:0000259" key="3">
    <source>
        <dbReference type="Pfam" id="PF14372"/>
    </source>
</evidence>
<feature type="region of interest" description="Disordered" evidence="1">
    <location>
        <begin position="392"/>
        <end position="416"/>
    </location>
</feature>
<feature type="domain" description="HAT C-terminal dimerisation" evidence="2">
    <location>
        <begin position="296"/>
        <end position="377"/>
    </location>
</feature>
<keyword evidence="4" id="KW-1185">Reference proteome</keyword>
<dbReference type="InterPro" id="IPR025525">
    <property type="entry name" value="hAT-like_transposase_RNase-H"/>
</dbReference>
<proteinExistence type="predicted"/>
<evidence type="ECO:0000259" key="2">
    <source>
        <dbReference type="Pfam" id="PF05699"/>
    </source>
</evidence>
<feature type="compositionally biased region" description="Acidic residues" evidence="1">
    <location>
        <begin position="396"/>
        <end position="408"/>
    </location>
</feature>
<dbReference type="GO" id="GO:0046983">
    <property type="term" value="F:protein dimerization activity"/>
    <property type="evidence" value="ECO:0007669"/>
    <property type="project" value="InterPro"/>
</dbReference>
<reference evidence="5" key="2">
    <citation type="submission" date="2025-08" db="UniProtKB">
        <authorList>
            <consortium name="RefSeq"/>
        </authorList>
    </citation>
    <scope>IDENTIFICATION</scope>
    <source>
        <tissue evidence="5">Young leaves</tissue>
    </source>
</reference>
<dbReference type="GeneID" id="120110559"/>
<organism evidence="4 5">
    <name type="scientific">Phoenix dactylifera</name>
    <name type="common">Date palm</name>
    <dbReference type="NCBI Taxonomy" id="42345"/>
    <lineage>
        <taxon>Eukaryota</taxon>
        <taxon>Viridiplantae</taxon>
        <taxon>Streptophyta</taxon>
        <taxon>Embryophyta</taxon>
        <taxon>Tracheophyta</taxon>
        <taxon>Spermatophyta</taxon>
        <taxon>Magnoliopsida</taxon>
        <taxon>Liliopsida</taxon>
        <taxon>Arecaceae</taxon>
        <taxon>Coryphoideae</taxon>
        <taxon>Phoeniceae</taxon>
        <taxon>Phoenix</taxon>
    </lineage>
</organism>
<name>A0A8B9A7W8_PHODC</name>
<dbReference type="PANTHER" id="PTHR23272">
    <property type="entry name" value="BED FINGER-RELATED"/>
    <property type="match status" value="1"/>
</dbReference>
<reference evidence="4" key="1">
    <citation type="journal article" date="2019" name="Nat. Commun.">
        <title>Genome-wide association mapping of date palm fruit traits.</title>
        <authorList>
            <person name="Hazzouri K.M."/>
            <person name="Gros-Balthazard M."/>
            <person name="Flowers J.M."/>
            <person name="Copetti D."/>
            <person name="Lemansour A."/>
            <person name="Lebrun M."/>
            <person name="Masmoudi K."/>
            <person name="Ferrand S."/>
            <person name="Dhar M.I."/>
            <person name="Fresquez Z.A."/>
            <person name="Rosas U."/>
            <person name="Zhang J."/>
            <person name="Talag J."/>
            <person name="Lee S."/>
            <person name="Kudrna D."/>
            <person name="Powell R.F."/>
            <person name="Leitch I.J."/>
            <person name="Krueger R.R."/>
            <person name="Wing R.A."/>
            <person name="Amiri K.M.A."/>
            <person name="Purugganan M.D."/>
        </authorList>
    </citation>
    <scope>NUCLEOTIDE SEQUENCE [LARGE SCALE GENOMIC DNA]</scope>
    <source>
        <strain evidence="4">cv. Khalas</strain>
    </source>
</reference>
<dbReference type="AlphaFoldDB" id="A0A8B9A7W8"/>
<feature type="domain" description="hAT-like transposase RNase-H fold" evidence="3">
    <location>
        <begin position="148"/>
        <end position="248"/>
    </location>
</feature>
<dbReference type="Proteomes" id="UP000228380">
    <property type="component" value="Chromosome 4"/>
</dbReference>
<evidence type="ECO:0000313" key="4">
    <source>
        <dbReference type="Proteomes" id="UP000228380"/>
    </source>
</evidence>
<protein>
    <submittedName>
        <fullName evidence="5">Zinc finger BED domain-containing protein RICESLEEPER 2-like</fullName>
    </submittedName>
</protein>
<accession>A0A8B9A7W8</accession>
<dbReference type="PANTHER" id="PTHR23272:SF189">
    <property type="entry name" value="ZINC FINGER BED DOMAIN-CONTAINING PROTEIN RICESLEEPER 1-LIKE"/>
    <property type="match status" value="1"/>
</dbReference>
<dbReference type="Pfam" id="PF14372">
    <property type="entry name" value="hAT-like_RNase-H"/>
    <property type="match status" value="1"/>
</dbReference>